<dbReference type="VEuPathDB" id="FungiDB:Z517_03331"/>
<dbReference type="Proteomes" id="UP000053029">
    <property type="component" value="Unassembled WGS sequence"/>
</dbReference>
<name>A0A0D2GZQ3_9EURO</name>
<dbReference type="RefSeq" id="XP_013287893.1">
    <property type="nucleotide sequence ID" value="XM_013432439.1"/>
</dbReference>
<keyword evidence="3" id="KW-1185">Reference proteome</keyword>
<evidence type="ECO:0008006" key="4">
    <source>
        <dbReference type="Google" id="ProtNLM"/>
    </source>
</evidence>
<organism evidence="2 3">
    <name type="scientific">Fonsecaea pedrosoi CBS 271.37</name>
    <dbReference type="NCBI Taxonomy" id="1442368"/>
    <lineage>
        <taxon>Eukaryota</taxon>
        <taxon>Fungi</taxon>
        <taxon>Dikarya</taxon>
        <taxon>Ascomycota</taxon>
        <taxon>Pezizomycotina</taxon>
        <taxon>Eurotiomycetes</taxon>
        <taxon>Chaetothyriomycetidae</taxon>
        <taxon>Chaetothyriales</taxon>
        <taxon>Herpotrichiellaceae</taxon>
        <taxon>Fonsecaea</taxon>
    </lineage>
</organism>
<evidence type="ECO:0000313" key="2">
    <source>
        <dbReference type="EMBL" id="KIW84085.1"/>
    </source>
</evidence>
<dbReference type="STRING" id="1442368.A0A0D2GZQ3"/>
<dbReference type="OrthoDB" id="4146035at2759"/>
<evidence type="ECO:0000313" key="3">
    <source>
        <dbReference type="Proteomes" id="UP000053029"/>
    </source>
</evidence>
<gene>
    <name evidence="2" type="ORF">Z517_03331</name>
</gene>
<protein>
    <recommendedName>
        <fullName evidence="4">Transcription factor domain-containing protein</fullName>
    </recommendedName>
</protein>
<dbReference type="AlphaFoldDB" id="A0A0D2GZQ3"/>
<reference evidence="2 3" key="1">
    <citation type="submission" date="2015-01" db="EMBL/GenBank/DDBJ databases">
        <title>The Genome Sequence of Fonsecaea pedrosoi CBS 271.37.</title>
        <authorList>
            <consortium name="The Broad Institute Genomics Platform"/>
            <person name="Cuomo C."/>
            <person name="de Hoog S."/>
            <person name="Gorbushina A."/>
            <person name="Stielow B."/>
            <person name="Teixiera M."/>
            <person name="Abouelleil A."/>
            <person name="Chapman S.B."/>
            <person name="Priest M."/>
            <person name="Young S.K."/>
            <person name="Wortman J."/>
            <person name="Nusbaum C."/>
            <person name="Birren B."/>
        </authorList>
    </citation>
    <scope>NUCLEOTIDE SEQUENCE [LARGE SCALE GENOMIC DNA]</scope>
    <source>
        <strain evidence="2 3">CBS 271.37</strain>
    </source>
</reference>
<proteinExistence type="predicted"/>
<dbReference type="GeneID" id="25302821"/>
<accession>A0A0D2GZQ3</accession>
<dbReference type="EMBL" id="KN846970">
    <property type="protein sequence ID" value="KIW84085.1"/>
    <property type="molecule type" value="Genomic_DNA"/>
</dbReference>
<feature type="region of interest" description="Disordered" evidence="1">
    <location>
        <begin position="138"/>
        <end position="170"/>
    </location>
</feature>
<evidence type="ECO:0000256" key="1">
    <source>
        <dbReference type="SAM" id="MobiDB-lite"/>
    </source>
</evidence>
<dbReference type="HOGENOM" id="CLU_032489_0_0_1"/>
<sequence length="613" mass="69191">MDSPPEFDSHAFVFLVDFSSLRPSSHFERKSAINSHAARRMHLKRRESTKDRLRISGMSIWTWQGTLSSGRILKTDEPSSLDVACKNQERSRKPPPLSLRGCRHDLELARQCCLNSLTCRRSRRRVHRDAYTPEQSTHDRCCEGLEDSNEDDSRGLKSEPLSPGSEGAIQSPKAAANSVAVVDPGEGACFALQSFICTSAERELLHCLYNTTTKVGHTCVPIATLCYLRQVAHQFVHDEAVMELTRSFSSYVWSNFLGGNVHYERRALTHKIKGMALVIEQLGHPQSSALESSIQAALILSAIEFDHGILLTWYCTPDGRFEPGIHRAIGTETFPCTDRHFGTFLLNCRRDVATKHTAFNRTSPTARQPIEEVQEFCDPLDLPPSLYFSACITEFLSVTKEFRELSIARSQFLADPSTESRSAYASARCRSVSDTFSSALQWILNPDYTPTESDRSKQKSTSAAVEQQNATGLVCLFYIHATLWRYRHEPVETDGYMKSVAEKVQRNGSELSKSLDALSSLLVWICVSDENLKMEDKQVGWRGLTRLVSRLSRVALRLSRRSRRNLELALFEGLRGRMQPSMIEEVECVESPEPTTDDCIWPNLEGIWKELIE</sequence>